<comment type="catalytic activity">
    <reaction evidence="6">
        <text>[GlcNAc-(1-&gt;4)-Mur2Ac(oyl-L-Ala-gamma-D-Glu-L-Lys-D-Ala-D-Ala)](n)-di-trans,octa-cis-undecaprenyl diphosphate + beta-D-GlcNAc-(1-&gt;4)-Mur2Ac(oyl-L-Ala-gamma-D-Glu-L-Lys-D-Ala-D-Ala)-di-trans,octa-cis-undecaprenyl diphosphate = [GlcNAc-(1-&gt;4)-Mur2Ac(oyl-L-Ala-gamma-D-Glu-L-Lys-D-Ala-D-Ala)](n+1)-di-trans,octa-cis-undecaprenyl diphosphate + di-trans,octa-cis-undecaprenyl diphosphate + H(+)</text>
        <dbReference type="Rhea" id="RHEA:23708"/>
        <dbReference type="Rhea" id="RHEA-COMP:9602"/>
        <dbReference type="Rhea" id="RHEA-COMP:9603"/>
        <dbReference type="ChEBI" id="CHEBI:15378"/>
        <dbReference type="ChEBI" id="CHEBI:58405"/>
        <dbReference type="ChEBI" id="CHEBI:60033"/>
        <dbReference type="ChEBI" id="CHEBI:78435"/>
        <dbReference type="EC" id="2.4.99.28"/>
    </reaction>
</comment>
<dbReference type="OrthoDB" id="9812661at2"/>
<feature type="transmembrane region" description="Helical" evidence="6">
    <location>
        <begin position="85"/>
        <end position="110"/>
    </location>
</feature>
<keyword evidence="2 6" id="KW-0812">Transmembrane</keyword>
<keyword evidence="6" id="KW-0961">Cell wall biogenesis/degradation</keyword>
<dbReference type="Pfam" id="PF01098">
    <property type="entry name" value="FTSW_RODA_SPOVE"/>
    <property type="match status" value="1"/>
</dbReference>
<comment type="function">
    <text evidence="6">Peptidoglycan polymerase that is essential for cell wall elongation.</text>
</comment>
<feature type="transmembrane region" description="Helical" evidence="6">
    <location>
        <begin position="310"/>
        <end position="332"/>
    </location>
</feature>
<keyword evidence="5 6" id="KW-0472">Membrane</keyword>
<dbReference type="GO" id="GO:0015648">
    <property type="term" value="F:lipid-linked peptidoglycan transporter activity"/>
    <property type="evidence" value="ECO:0007669"/>
    <property type="project" value="TreeGrafter"/>
</dbReference>
<dbReference type="GO" id="GO:0008955">
    <property type="term" value="F:peptidoglycan glycosyltransferase activity"/>
    <property type="evidence" value="ECO:0007669"/>
    <property type="project" value="UniProtKB-UniRule"/>
</dbReference>
<evidence type="ECO:0000256" key="5">
    <source>
        <dbReference type="ARBA" id="ARBA00023136"/>
    </source>
</evidence>
<keyword evidence="6" id="KW-0808">Transferase</keyword>
<dbReference type="HAMAP" id="MF_02079">
    <property type="entry name" value="PGT_RodA"/>
    <property type="match status" value="1"/>
</dbReference>
<reference evidence="7" key="1">
    <citation type="journal article" date="2019" name="Microbiol. Resour. Announc.">
        <title>Complete Genome Sequence of Rubrobacter xylanophilus Strain AA3-22, Isolated from Arima Onsen in Japan.</title>
        <authorList>
            <person name="Tomariguchi N."/>
            <person name="Miyazaki K."/>
        </authorList>
    </citation>
    <scope>NUCLEOTIDE SEQUENCE [LARGE SCALE GENOMIC DNA]</scope>
    <source>
        <strain evidence="7">AA3-22</strain>
    </source>
</reference>
<organism evidence="7 8">
    <name type="scientific">Rubrobacter xylanophilus</name>
    <dbReference type="NCBI Taxonomy" id="49319"/>
    <lineage>
        <taxon>Bacteria</taxon>
        <taxon>Bacillati</taxon>
        <taxon>Actinomycetota</taxon>
        <taxon>Rubrobacteria</taxon>
        <taxon>Rubrobacterales</taxon>
        <taxon>Rubrobacteraceae</taxon>
        <taxon>Rubrobacter</taxon>
    </lineage>
</organism>
<feature type="transmembrane region" description="Helical" evidence="6">
    <location>
        <begin position="278"/>
        <end position="298"/>
    </location>
</feature>
<dbReference type="PANTHER" id="PTHR30474:SF1">
    <property type="entry name" value="PEPTIDOGLYCAN GLYCOSYLTRANSFERASE MRDB"/>
    <property type="match status" value="1"/>
</dbReference>
<accession>A0A510HGB0</accession>
<feature type="transmembrane region" description="Helical" evidence="6">
    <location>
        <begin position="190"/>
        <end position="209"/>
    </location>
</feature>
<keyword evidence="8" id="KW-1185">Reference proteome</keyword>
<evidence type="ECO:0000256" key="4">
    <source>
        <dbReference type="ARBA" id="ARBA00022989"/>
    </source>
</evidence>
<evidence type="ECO:0000256" key="6">
    <source>
        <dbReference type="HAMAP-Rule" id="MF_02079"/>
    </source>
</evidence>
<proteinExistence type="inferred from homology"/>
<dbReference type="GO" id="GO:0009252">
    <property type="term" value="P:peptidoglycan biosynthetic process"/>
    <property type="evidence" value="ECO:0007669"/>
    <property type="project" value="UniProtKB-UniRule"/>
</dbReference>
<keyword evidence="4 6" id="KW-1133">Transmembrane helix</keyword>
<keyword evidence="6" id="KW-0573">Peptidoglycan synthesis</keyword>
<dbReference type="Proteomes" id="UP000318065">
    <property type="component" value="Chromosome"/>
</dbReference>
<dbReference type="UniPathway" id="UPA00219"/>
<sequence>MTMIGREATPTSFSNLSRWRSADPVLLVVTLLLSAYGIFAVYVAGTTDREAYAINQSIGFAVGLAGAIPLALIDYRLWQRFIKPIYVFVVLILLTVLVAGVAAGGAQRWIDVGPVQVQPSEFAKLLLVVVLAGYFAGRSVGEPGVFLRSVGVVGVPAFLVFLQPDLGTALVFGAVFVVMAYVGGARLWQLAALGGSGVLAALLALRFRFLEEYQIARLTAFLDPESAGEIGYQVTQSKMAIGSGGLTGKGLDATTLANLGFLPEDHTDFIFANLAERVGFVGSFLLLLLFFVLIWRILHIATISRDRFGVLLSVGVAAIFLFHVFVNVGMTMGIMPVTGIPLPFISYGRSSLVVSLLSLGLLQSVAMRSRAEVAKHPKP</sequence>
<dbReference type="GO" id="GO:0071555">
    <property type="term" value="P:cell wall organization"/>
    <property type="evidence" value="ECO:0007669"/>
    <property type="project" value="UniProtKB-KW"/>
</dbReference>
<evidence type="ECO:0000313" key="7">
    <source>
        <dbReference type="EMBL" id="BBL78984.1"/>
    </source>
</evidence>
<evidence type="ECO:0000256" key="2">
    <source>
        <dbReference type="ARBA" id="ARBA00022692"/>
    </source>
</evidence>
<dbReference type="InterPro" id="IPR011923">
    <property type="entry name" value="RodA/MrdB"/>
</dbReference>
<feature type="transmembrane region" description="Helical" evidence="6">
    <location>
        <begin position="167"/>
        <end position="183"/>
    </location>
</feature>
<dbReference type="GO" id="GO:0051301">
    <property type="term" value="P:cell division"/>
    <property type="evidence" value="ECO:0007669"/>
    <property type="project" value="InterPro"/>
</dbReference>
<evidence type="ECO:0000313" key="8">
    <source>
        <dbReference type="Proteomes" id="UP000318065"/>
    </source>
</evidence>
<dbReference type="EMBL" id="AP019791">
    <property type="protein sequence ID" value="BBL78984.1"/>
    <property type="molecule type" value="Genomic_DNA"/>
</dbReference>
<evidence type="ECO:0000256" key="1">
    <source>
        <dbReference type="ARBA" id="ARBA00004141"/>
    </source>
</evidence>
<dbReference type="InterPro" id="IPR001182">
    <property type="entry name" value="FtsW/RodA"/>
</dbReference>
<gene>
    <name evidence="6" type="primary">rodA</name>
    <name evidence="7" type="ORF">RxyAA322_08380</name>
</gene>
<dbReference type="EC" id="2.4.99.28" evidence="6"/>
<dbReference type="RefSeq" id="WP_143527069.1">
    <property type="nucleotide sequence ID" value="NZ_AP019791.1"/>
</dbReference>
<dbReference type="GO" id="GO:0005886">
    <property type="term" value="C:plasma membrane"/>
    <property type="evidence" value="ECO:0007669"/>
    <property type="project" value="UniProtKB-SubCell"/>
</dbReference>
<comment type="subcellular location">
    <subcellularLocation>
        <location evidence="6">Cell membrane</location>
        <topology evidence="6">Multi-pass membrane protein</topology>
    </subcellularLocation>
    <subcellularLocation>
        <location evidence="1">Membrane</location>
        <topology evidence="1">Multi-pass membrane protein</topology>
    </subcellularLocation>
</comment>
<dbReference type="PANTHER" id="PTHR30474">
    <property type="entry name" value="CELL CYCLE PROTEIN"/>
    <property type="match status" value="1"/>
</dbReference>
<feature type="transmembrane region" description="Helical" evidence="6">
    <location>
        <begin position="145"/>
        <end position="161"/>
    </location>
</feature>
<feature type="transmembrane region" description="Helical" evidence="6">
    <location>
        <begin position="344"/>
        <end position="362"/>
    </location>
</feature>
<name>A0A510HGB0_9ACTN</name>
<feature type="transmembrane region" description="Helical" evidence="6">
    <location>
        <begin position="51"/>
        <end position="73"/>
    </location>
</feature>
<feature type="transmembrane region" description="Helical" evidence="6">
    <location>
        <begin position="25"/>
        <end position="45"/>
    </location>
</feature>
<evidence type="ECO:0000256" key="3">
    <source>
        <dbReference type="ARBA" id="ARBA00022960"/>
    </source>
</evidence>
<dbReference type="GO" id="GO:0008360">
    <property type="term" value="P:regulation of cell shape"/>
    <property type="evidence" value="ECO:0007669"/>
    <property type="project" value="UniProtKB-KW"/>
</dbReference>
<comment type="pathway">
    <text evidence="6">Cell wall biogenesis; peptidoglycan biosynthesis.</text>
</comment>
<dbReference type="NCBIfam" id="TIGR02210">
    <property type="entry name" value="rodA_shape"/>
    <property type="match status" value="1"/>
</dbReference>
<keyword evidence="3 6" id="KW-0133">Cell shape</keyword>
<keyword evidence="6" id="KW-1003">Cell membrane</keyword>
<keyword evidence="6" id="KW-0328">Glycosyltransferase</keyword>
<comment type="similarity">
    <text evidence="6">Belongs to the SEDS family. MrdB/RodA subfamily.</text>
</comment>
<dbReference type="GO" id="GO:0032153">
    <property type="term" value="C:cell division site"/>
    <property type="evidence" value="ECO:0007669"/>
    <property type="project" value="TreeGrafter"/>
</dbReference>
<dbReference type="AlphaFoldDB" id="A0A510HGB0"/>
<protein>
    <recommendedName>
        <fullName evidence="6">Peptidoglycan glycosyltransferase RodA</fullName>
        <shortName evidence="6">PGT</shortName>
        <ecNumber evidence="6">2.4.99.28</ecNumber>
    </recommendedName>
    <alternativeName>
        <fullName evidence="6">Cell elongation protein RodA</fullName>
    </alternativeName>
    <alternativeName>
        <fullName evidence="6">Cell wall polymerase</fullName>
    </alternativeName>
    <alternativeName>
        <fullName evidence="6">Peptidoglycan polymerase</fullName>
        <shortName evidence="6">PG polymerase</shortName>
    </alternativeName>
</protein>
<feature type="transmembrane region" description="Helical" evidence="6">
    <location>
        <begin position="122"/>
        <end position="138"/>
    </location>
</feature>